<evidence type="ECO:0000313" key="4">
    <source>
        <dbReference type="EMBL" id="PEI88954.1"/>
    </source>
</evidence>
<evidence type="ECO:0000259" key="3">
    <source>
        <dbReference type="Pfam" id="PF13473"/>
    </source>
</evidence>
<dbReference type="InterPro" id="IPR050845">
    <property type="entry name" value="Cu-binding_ET"/>
</dbReference>
<reference evidence="4" key="1">
    <citation type="submission" date="2017-09" db="EMBL/GenBank/DDBJ databases">
        <title>Large-scale bioinformatics analysis of Bacillus genomes uncovers conserved roles of natural products in bacterial physiology.</title>
        <authorList>
            <consortium name="Agbiome Team Llc"/>
            <person name="Bleich R.M."/>
            <person name="Kirk G.J."/>
            <person name="Santa Maria K.C."/>
            <person name="Allen S.E."/>
            <person name="Farag S."/>
            <person name="Shank E.A."/>
            <person name="Bowers A."/>
        </authorList>
    </citation>
    <scope>NUCLEOTIDE SEQUENCE</scope>
    <source>
        <strain evidence="4">AFS005430</strain>
    </source>
</reference>
<name>A0AB73SA62_9BACI</name>
<dbReference type="RefSeq" id="WP_052943515.1">
    <property type="nucleotide sequence ID" value="NZ_CP036090.1"/>
</dbReference>
<dbReference type="SUPFAM" id="SSF49503">
    <property type="entry name" value="Cupredoxins"/>
    <property type="match status" value="1"/>
</dbReference>
<dbReference type="Gene3D" id="2.60.40.420">
    <property type="entry name" value="Cupredoxins - blue copper proteins"/>
    <property type="match status" value="1"/>
</dbReference>
<dbReference type="PANTHER" id="PTHR38439:SF3">
    <property type="entry name" value="COPPER-RESISTANT CUPROPROTEIN COPI"/>
    <property type="match status" value="1"/>
</dbReference>
<dbReference type="PANTHER" id="PTHR38439">
    <property type="entry name" value="AURACYANIN-B"/>
    <property type="match status" value="1"/>
</dbReference>
<gene>
    <name evidence="4" type="ORF">CN678_00580</name>
</gene>
<keyword evidence="1" id="KW-0479">Metal-binding</keyword>
<sequence length="129" mass="14461">MSMNKWLFPLLGLFVMIVSVITLDSINVVASANVVTQPIESTKVIEVELNDDYFNPNVITIPIEETTTLLLKNKGKNEHTFTVKKLGIDVVVESGKEKNITIKPKNTGTYELICRYHLLKGMEGKVIIK</sequence>
<feature type="domain" description="EfeO-type cupredoxin-like" evidence="3">
    <location>
        <begin position="36"/>
        <end position="128"/>
    </location>
</feature>
<dbReference type="Pfam" id="PF13473">
    <property type="entry name" value="Cupredoxin_1"/>
    <property type="match status" value="1"/>
</dbReference>
<dbReference type="EMBL" id="NUEH01000002">
    <property type="protein sequence ID" value="PEI88954.1"/>
    <property type="molecule type" value="Genomic_DNA"/>
</dbReference>
<evidence type="ECO:0000256" key="1">
    <source>
        <dbReference type="ARBA" id="ARBA00022723"/>
    </source>
</evidence>
<dbReference type="InterPro" id="IPR008972">
    <property type="entry name" value="Cupredoxin"/>
</dbReference>
<proteinExistence type="predicted"/>
<comment type="caution">
    <text evidence="4">The sequence shown here is derived from an EMBL/GenBank/DDBJ whole genome shotgun (WGS) entry which is preliminary data.</text>
</comment>
<dbReference type="AlphaFoldDB" id="A0AB73SA62"/>
<accession>A0AB73SA62</accession>
<protein>
    <submittedName>
        <fullName evidence="4">Cytochrome B</fullName>
    </submittedName>
</protein>
<keyword evidence="2" id="KW-0186">Copper</keyword>
<dbReference type="Proteomes" id="UP000220969">
    <property type="component" value="Unassembled WGS sequence"/>
</dbReference>
<dbReference type="InterPro" id="IPR028096">
    <property type="entry name" value="EfeO_Cupredoxin"/>
</dbReference>
<dbReference type="GO" id="GO:0046872">
    <property type="term" value="F:metal ion binding"/>
    <property type="evidence" value="ECO:0007669"/>
    <property type="project" value="UniProtKB-KW"/>
</dbReference>
<organism evidence="4">
    <name type="scientific">Bacillus toyonensis</name>
    <dbReference type="NCBI Taxonomy" id="155322"/>
    <lineage>
        <taxon>Bacteria</taxon>
        <taxon>Bacillati</taxon>
        <taxon>Bacillota</taxon>
        <taxon>Bacilli</taxon>
        <taxon>Bacillales</taxon>
        <taxon>Bacillaceae</taxon>
        <taxon>Bacillus</taxon>
        <taxon>Bacillus cereus group</taxon>
    </lineage>
</organism>
<evidence type="ECO:0000256" key="2">
    <source>
        <dbReference type="ARBA" id="ARBA00023008"/>
    </source>
</evidence>